<dbReference type="Pfam" id="PF04055">
    <property type="entry name" value="Radical_SAM"/>
    <property type="match status" value="1"/>
</dbReference>
<evidence type="ECO:0000313" key="2">
    <source>
        <dbReference type="Proteomes" id="UP000215301"/>
    </source>
</evidence>
<organism evidence="1 2">
    <name type="scientific">Thermoanaerobacterium thermosaccharolyticum</name>
    <name type="common">Clostridium thermosaccharolyticum</name>
    <dbReference type="NCBI Taxonomy" id="1517"/>
    <lineage>
        <taxon>Bacteria</taxon>
        <taxon>Bacillati</taxon>
        <taxon>Bacillota</taxon>
        <taxon>Clostridia</taxon>
        <taxon>Thermoanaerobacterales</taxon>
        <taxon>Thermoanaerobacteraceae</taxon>
        <taxon>Thermoanaerobacterium</taxon>
    </lineage>
</organism>
<dbReference type="PANTHER" id="PTHR11228:SF7">
    <property type="entry name" value="PQQA PEPTIDE CYCLASE"/>
    <property type="match status" value="1"/>
</dbReference>
<dbReference type="InterPro" id="IPR050377">
    <property type="entry name" value="Radical_SAM_PqqE_MftC-like"/>
</dbReference>
<dbReference type="SFLD" id="SFLDG01386">
    <property type="entry name" value="main_SPASM_domain-containing"/>
    <property type="match status" value="1"/>
</dbReference>
<dbReference type="InterPro" id="IPR023885">
    <property type="entry name" value="4Fe4S-binding_SPASM_dom"/>
</dbReference>
<dbReference type="InterPro" id="IPR013785">
    <property type="entry name" value="Aldolase_TIM"/>
</dbReference>
<dbReference type="GO" id="GO:0051536">
    <property type="term" value="F:iron-sulfur cluster binding"/>
    <property type="evidence" value="ECO:0007669"/>
    <property type="project" value="InterPro"/>
</dbReference>
<accession>A0A231VHK5</accession>
<dbReference type="PANTHER" id="PTHR11228">
    <property type="entry name" value="RADICAL SAM DOMAIN PROTEIN"/>
    <property type="match status" value="1"/>
</dbReference>
<gene>
    <name evidence="1" type="ORF">CE561_07605</name>
</gene>
<comment type="caution">
    <text evidence="1">The sequence shown here is derived from an EMBL/GenBank/DDBJ whole genome shotgun (WGS) entry which is preliminary data.</text>
</comment>
<dbReference type="InterPro" id="IPR007197">
    <property type="entry name" value="rSAM"/>
</dbReference>
<dbReference type="SFLD" id="SFLDS00029">
    <property type="entry name" value="Radical_SAM"/>
    <property type="match status" value="1"/>
</dbReference>
<dbReference type="Pfam" id="PF13186">
    <property type="entry name" value="SPASM"/>
    <property type="match status" value="1"/>
</dbReference>
<name>A0A231VHK5_THETR</name>
<evidence type="ECO:0000313" key="1">
    <source>
        <dbReference type="EMBL" id="OXT07685.1"/>
    </source>
</evidence>
<dbReference type="CDD" id="cd01335">
    <property type="entry name" value="Radical_SAM"/>
    <property type="match status" value="1"/>
</dbReference>
<dbReference type="Proteomes" id="UP000215301">
    <property type="component" value="Unassembled WGS sequence"/>
</dbReference>
<dbReference type="EMBL" id="NKHD01000020">
    <property type="protein sequence ID" value="OXT07685.1"/>
    <property type="molecule type" value="Genomic_DNA"/>
</dbReference>
<dbReference type="InterPro" id="IPR058240">
    <property type="entry name" value="rSAM_sf"/>
</dbReference>
<protein>
    <submittedName>
        <fullName evidence="1">Uncharacterized protein</fullName>
    </submittedName>
</protein>
<dbReference type="Gene3D" id="3.20.20.70">
    <property type="entry name" value="Aldolase class I"/>
    <property type="match status" value="1"/>
</dbReference>
<sequence length="459" mass="52878">MLYVNPKIKWRWENEKYVILNTCMILNKTGGELLDTIKLYNSKEKVLNEFRKKYINIPFETLKCDVEKYIKSLLRYNIIFENVDNFKSSPMIDPYYLNHIRDILGNSLSAPIGIACEITNKCNISCKHCCVDAVNGDINELTTEQWKYIIDQISENRVFVITFTGGEALLREDVFDLIKYSKEKKLGTSLLTNGSLLNVKTLEKLINSGLDSISISIDGVGEVHDEFRGTNGLYKKVISIIPQIVRSNLNFGVITVLHKNIINNLYNLLQSLNDLGVKNVSLAYYRLSGRGSINNILRPNVDDYKKIILTAWDFENKAFHTLNIKYPNLPIFYYKDTIGEENYYKLIKKGKIGLCGAGIVGAVITPNGDIKPCDMSGNIIGGNIFDKDLKYIWENDKIFKELRKIDIYNLYPCNKCKMNHEHKCHQGCKSMPYQFDINMNHLHITDYIREECFNTFNKK</sequence>
<dbReference type="GO" id="GO:0003824">
    <property type="term" value="F:catalytic activity"/>
    <property type="evidence" value="ECO:0007669"/>
    <property type="project" value="InterPro"/>
</dbReference>
<dbReference type="RefSeq" id="WP_094045234.1">
    <property type="nucleotide sequence ID" value="NZ_JAQQLU010000002.1"/>
</dbReference>
<dbReference type="SFLD" id="SFLDG01067">
    <property type="entry name" value="SPASM/twitch_domain_containing"/>
    <property type="match status" value="1"/>
</dbReference>
<dbReference type="AlphaFoldDB" id="A0A231VHK5"/>
<dbReference type="SUPFAM" id="SSF102114">
    <property type="entry name" value="Radical SAM enzymes"/>
    <property type="match status" value="1"/>
</dbReference>
<reference evidence="1 2" key="1">
    <citation type="submission" date="2017-06" db="EMBL/GenBank/DDBJ databases">
        <title>Isolation and characterization of a thermophilic and butanogenic Thermoanaerobacterium thermosaccharolyticum M5 capable of efficient degradation of hemicellulose.</title>
        <authorList>
            <person name="Xin F."/>
            <person name="Jiang Y."/>
        </authorList>
    </citation>
    <scope>NUCLEOTIDE SEQUENCE [LARGE SCALE GENOMIC DNA]</scope>
    <source>
        <strain evidence="1 2">M5</strain>
    </source>
</reference>
<dbReference type="PROSITE" id="PS51918">
    <property type="entry name" value="RADICAL_SAM"/>
    <property type="match status" value="1"/>
</dbReference>
<proteinExistence type="predicted"/>